<accession>Q7U9T8</accession>
<dbReference type="AlphaFoldDB" id="Q7U9T8"/>
<dbReference type="STRING" id="84588.SYNW0165"/>
<dbReference type="KEGG" id="syw:SYNW0165"/>
<evidence type="ECO:0000313" key="1">
    <source>
        <dbReference type="EMBL" id="CAE06680.1"/>
    </source>
</evidence>
<keyword evidence="2" id="KW-1185">Reference proteome</keyword>
<dbReference type="eggNOG" id="COG2931">
    <property type="taxonomic scope" value="Bacteria"/>
</dbReference>
<gene>
    <name evidence="1" type="ordered locus">SYNW0165</name>
</gene>
<proteinExistence type="predicted"/>
<organism evidence="1 2">
    <name type="scientific">Parasynechococcus marenigrum (strain WH8102)</name>
    <dbReference type="NCBI Taxonomy" id="84588"/>
    <lineage>
        <taxon>Bacteria</taxon>
        <taxon>Bacillati</taxon>
        <taxon>Cyanobacteriota</taxon>
        <taxon>Cyanophyceae</taxon>
        <taxon>Synechococcales</taxon>
        <taxon>Prochlorococcaceae</taxon>
        <taxon>Parasynechococcus</taxon>
        <taxon>Parasynechococcus marenigrum</taxon>
    </lineage>
</organism>
<sequence length="703" mass="76330">MCVADAVAQRIPLGLSFLSMAKMVTIGQTTALIPEAGSAVQPEWLNDGQSGNINFPYSSYKALATVGEVDADNGLGLTGYPDGQAAWLQDDDTVRVAYQSESYAHIYGRTPAPETYPQEMETGVTFSGSKIHYIDYSRDAFADFMGNDSAASDMVEGSGFLFNRVFNLFGEEVTPKNTDPEDKAAKWGNQTLPSGDIVEFASPLSETDFYFHSFCGAWYEPANRYGEGQGFSDDIWLMAEEWDIGFGNFAPGYAGKAVGNETMGLAAMAVDVANSVAYSVPALGQTGYEKIAPLNTGESDYVVMVTAGYNHGQDPAPLKIYVGRKGYDAEGNEITEDHSERDQFLGRNGMLWGQLYGQALKNKHFDKLGIVADEDGNGVFDDQVMNTYLTSQAKAGDSYKGRFYPTSFQWGGWDEPTAVGNTEMFLWERPEEQPKNYTFFNGDKKTEHQAIDPSGKARWFQNMTDEGALLGFDLKNLAKQLKSNPDADGNLLPDYLNYKSVVTIPATDGSLRVDVGDEGLAHKGEANPDGSLTHAIHVEKGVEKIVANDGLYWAKGKGGNVLILDEDSGNDYGERKIALPIKRNMQLRDEATGYFLGAAGGTLSPRYLAGATALAGAIDKPGTNEYSGSWDVTGMVTRKDDGSFYSKEELSGSGMQDVADLVHIEDHTYIGVVQARPESGGQVEEISGDAGGQVFMFEMNGFF</sequence>
<protein>
    <submittedName>
        <fullName evidence="1">Conserved hypothetical</fullName>
    </submittedName>
</protein>
<reference evidence="1 2" key="1">
    <citation type="journal article" date="2003" name="Nature">
        <title>The genome of a motile marine Synechococcus.</title>
        <authorList>
            <person name="Palenik B."/>
            <person name="Brahamsha B."/>
            <person name="Larimer F."/>
            <person name="Land M."/>
            <person name="Hauser L."/>
            <person name="Chain P."/>
            <person name="Lamerdin J."/>
            <person name="Regala W."/>
            <person name="Allen E.A."/>
            <person name="McCarren J."/>
            <person name="Paulsen I."/>
            <person name="Dufresne A."/>
            <person name="Partensky F."/>
            <person name="Webb E."/>
            <person name="Waterbury J."/>
        </authorList>
    </citation>
    <scope>NUCLEOTIDE SEQUENCE [LARGE SCALE GENOMIC DNA]</scope>
    <source>
        <strain evidence="1 2">WH8102</strain>
    </source>
</reference>
<evidence type="ECO:0000313" key="2">
    <source>
        <dbReference type="Proteomes" id="UP000001422"/>
    </source>
</evidence>
<dbReference type="Proteomes" id="UP000001422">
    <property type="component" value="Chromosome"/>
</dbReference>
<dbReference type="HOGENOM" id="CLU_401627_0_0_3"/>
<name>Q7U9T8_PARMW</name>
<dbReference type="EMBL" id="BX569689">
    <property type="protein sequence ID" value="CAE06680.1"/>
    <property type="molecule type" value="Genomic_DNA"/>
</dbReference>